<gene>
    <name evidence="1" type="ORF">Pint_10237</name>
</gene>
<dbReference type="EMBL" id="CM047747">
    <property type="protein sequence ID" value="KAJ0017671.1"/>
    <property type="molecule type" value="Genomic_DNA"/>
</dbReference>
<evidence type="ECO:0000313" key="1">
    <source>
        <dbReference type="EMBL" id="KAJ0017671.1"/>
    </source>
</evidence>
<accession>A0ACC0XKI5</accession>
<reference evidence="2" key="1">
    <citation type="journal article" date="2023" name="G3 (Bethesda)">
        <title>Genome assembly and association tests identify interacting loci associated with vigor, precocity, and sex in interspecific pistachio rootstocks.</title>
        <authorList>
            <person name="Palmer W."/>
            <person name="Jacygrad E."/>
            <person name="Sagayaradj S."/>
            <person name="Cavanaugh K."/>
            <person name="Han R."/>
            <person name="Bertier L."/>
            <person name="Beede B."/>
            <person name="Kafkas S."/>
            <person name="Golino D."/>
            <person name="Preece J."/>
            <person name="Michelmore R."/>
        </authorList>
    </citation>
    <scope>NUCLEOTIDE SEQUENCE [LARGE SCALE GENOMIC DNA]</scope>
</reference>
<protein>
    <submittedName>
        <fullName evidence="1">Uncharacterized protein</fullName>
    </submittedName>
</protein>
<proteinExistence type="predicted"/>
<dbReference type="Proteomes" id="UP001163603">
    <property type="component" value="Chromosome 12"/>
</dbReference>
<sequence length="177" mass="19701">MTSLFSDCCWADLEGLDLQTCTFTFRQIRAATKNFDSENKIGEGGFGSVYKAFDLQQKGNLMELVDPKLENEFNEQEAERMIKEVISDPSIYGSDLQLQPLKNHYQRIQDQSSRGSSAQNSSDKTSLGSSTTSAQDLFSINSESIRKLTSTHDLYPLPSQTTSLNVSDTTSILHHSS</sequence>
<keyword evidence="2" id="KW-1185">Reference proteome</keyword>
<comment type="caution">
    <text evidence="1">The sequence shown here is derived from an EMBL/GenBank/DDBJ whole genome shotgun (WGS) entry which is preliminary data.</text>
</comment>
<organism evidence="1 2">
    <name type="scientific">Pistacia integerrima</name>
    <dbReference type="NCBI Taxonomy" id="434235"/>
    <lineage>
        <taxon>Eukaryota</taxon>
        <taxon>Viridiplantae</taxon>
        <taxon>Streptophyta</taxon>
        <taxon>Embryophyta</taxon>
        <taxon>Tracheophyta</taxon>
        <taxon>Spermatophyta</taxon>
        <taxon>Magnoliopsida</taxon>
        <taxon>eudicotyledons</taxon>
        <taxon>Gunneridae</taxon>
        <taxon>Pentapetalae</taxon>
        <taxon>rosids</taxon>
        <taxon>malvids</taxon>
        <taxon>Sapindales</taxon>
        <taxon>Anacardiaceae</taxon>
        <taxon>Pistacia</taxon>
    </lineage>
</organism>
<evidence type="ECO:0000313" key="2">
    <source>
        <dbReference type="Proteomes" id="UP001163603"/>
    </source>
</evidence>
<name>A0ACC0XKI5_9ROSI</name>